<organism evidence="3 4">
    <name type="scientific">Coemansia erecta</name>
    <dbReference type="NCBI Taxonomy" id="147472"/>
    <lineage>
        <taxon>Eukaryota</taxon>
        <taxon>Fungi</taxon>
        <taxon>Fungi incertae sedis</taxon>
        <taxon>Zoopagomycota</taxon>
        <taxon>Kickxellomycotina</taxon>
        <taxon>Kickxellomycetes</taxon>
        <taxon>Kickxellales</taxon>
        <taxon>Kickxellaceae</taxon>
        <taxon>Coemansia</taxon>
    </lineage>
</organism>
<feature type="region of interest" description="Disordered" evidence="1">
    <location>
        <begin position="1"/>
        <end position="30"/>
    </location>
</feature>
<name>A0A9W8CQX6_9FUNG</name>
<gene>
    <name evidence="3" type="ORF">LPJ53_005085</name>
</gene>
<accession>A0A9W8CQX6</accession>
<reference evidence="3" key="1">
    <citation type="submission" date="2022-07" db="EMBL/GenBank/DDBJ databases">
        <title>Phylogenomic reconstructions and comparative analyses of Kickxellomycotina fungi.</title>
        <authorList>
            <person name="Reynolds N.K."/>
            <person name="Stajich J.E."/>
            <person name="Barry K."/>
            <person name="Grigoriev I.V."/>
            <person name="Crous P."/>
            <person name="Smith M.E."/>
        </authorList>
    </citation>
    <scope>NUCLEOTIDE SEQUENCE</scope>
    <source>
        <strain evidence="3">NBRC 32514</strain>
    </source>
</reference>
<feature type="compositionally biased region" description="Basic residues" evidence="1">
    <location>
        <begin position="330"/>
        <end position="360"/>
    </location>
</feature>
<dbReference type="InterPro" id="IPR038765">
    <property type="entry name" value="Papain-like_cys_pep_sf"/>
</dbReference>
<feature type="region of interest" description="Disordered" evidence="1">
    <location>
        <begin position="164"/>
        <end position="195"/>
    </location>
</feature>
<dbReference type="Proteomes" id="UP001149813">
    <property type="component" value="Unassembled WGS sequence"/>
</dbReference>
<evidence type="ECO:0000256" key="1">
    <source>
        <dbReference type="SAM" id="MobiDB-lite"/>
    </source>
</evidence>
<feature type="domain" description="OTU" evidence="2">
    <location>
        <begin position="40"/>
        <end position="165"/>
    </location>
</feature>
<dbReference type="EMBL" id="JANBOJ010000277">
    <property type="protein sequence ID" value="KAJ1720267.1"/>
    <property type="molecule type" value="Genomic_DNA"/>
</dbReference>
<protein>
    <recommendedName>
        <fullName evidence="2">OTU domain-containing protein</fullName>
    </recommendedName>
</protein>
<feature type="region of interest" description="Disordered" evidence="1">
    <location>
        <begin position="245"/>
        <end position="290"/>
    </location>
</feature>
<dbReference type="GO" id="GO:0004843">
    <property type="term" value="F:cysteine-type deubiquitinase activity"/>
    <property type="evidence" value="ECO:0007669"/>
    <property type="project" value="TreeGrafter"/>
</dbReference>
<dbReference type="CDD" id="cd22756">
    <property type="entry name" value="OTU_OTUD3-like"/>
    <property type="match status" value="1"/>
</dbReference>
<dbReference type="InterPro" id="IPR003323">
    <property type="entry name" value="OTU_dom"/>
</dbReference>
<feature type="region of interest" description="Disordered" evidence="1">
    <location>
        <begin position="320"/>
        <end position="381"/>
    </location>
</feature>
<keyword evidence="4" id="KW-1185">Reference proteome</keyword>
<dbReference type="GO" id="GO:0016579">
    <property type="term" value="P:protein deubiquitination"/>
    <property type="evidence" value="ECO:0007669"/>
    <property type="project" value="TreeGrafter"/>
</dbReference>
<dbReference type="PROSITE" id="PS50802">
    <property type="entry name" value="OTU"/>
    <property type="match status" value="1"/>
</dbReference>
<evidence type="ECO:0000313" key="4">
    <source>
        <dbReference type="Proteomes" id="UP001149813"/>
    </source>
</evidence>
<sequence>MRGAKGGPRQARRAERTSGRKPPAAGDTTSLARQLRSLNLYCKDMVGDGNCLFRALSDQHHGTPASHALVRQEICDHMLDHPDDFRPFLLEEDEGQCDFDDYVENMRRDGVYGGNMELVAFARRYQTDVCVYQQGSVFVIEGGSEGSVAHVAYHDYEHYSSVRNCDGPHEGRPEVRASGARKEPAEAEQKGRQQQQVVVDADAEKIVAASTGVANRGLVRRLLASHGGDSAHVIELLVGWMAEDDGGDGGGGGDTPWFMDGGPVDYAGPAAPSESAAEEKTAGPAEHAAGAAAQQIDSIVQCLEGSDADAVADIDTEADVEAEAKQNQPRPKHAKGAARQKKAESKRRQKEMAKLKKRQAARAFHSNSAREAASEAGRAEPAVGLAQHMAHIYI</sequence>
<dbReference type="OrthoDB" id="415023at2759"/>
<dbReference type="PANTHER" id="PTHR12419">
    <property type="entry name" value="OTU DOMAIN CONTAINING PROTEIN"/>
    <property type="match status" value="1"/>
</dbReference>
<dbReference type="Gene3D" id="3.90.70.80">
    <property type="match status" value="1"/>
</dbReference>
<dbReference type="PANTHER" id="PTHR12419:SF7">
    <property type="entry name" value="OTU DOMAIN-CONTAINING PROTEIN 3"/>
    <property type="match status" value="1"/>
</dbReference>
<proteinExistence type="predicted"/>
<evidence type="ECO:0000259" key="2">
    <source>
        <dbReference type="PROSITE" id="PS50802"/>
    </source>
</evidence>
<feature type="compositionally biased region" description="Low complexity" evidence="1">
    <location>
        <begin position="369"/>
        <end position="381"/>
    </location>
</feature>
<dbReference type="Pfam" id="PF02338">
    <property type="entry name" value="OTU"/>
    <property type="match status" value="1"/>
</dbReference>
<evidence type="ECO:0000313" key="3">
    <source>
        <dbReference type="EMBL" id="KAJ1720267.1"/>
    </source>
</evidence>
<dbReference type="AlphaFoldDB" id="A0A9W8CQX6"/>
<comment type="caution">
    <text evidence="3">The sequence shown here is derived from an EMBL/GenBank/DDBJ whole genome shotgun (WGS) entry which is preliminary data.</text>
</comment>
<dbReference type="SUPFAM" id="SSF54001">
    <property type="entry name" value="Cysteine proteinases"/>
    <property type="match status" value="1"/>
</dbReference>
<feature type="compositionally biased region" description="Basic and acidic residues" evidence="1">
    <location>
        <begin position="164"/>
        <end position="191"/>
    </location>
</feature>
<dbReference type="InterPro" id="IPR050704">
    <property type="entry name" value="Peptidase_C85-like"/>
</dbReference>